<dbReference type="EMBL" id="FNNC01000002">
    <property type="protein sequence ID" value="SDW38329.1"/>
    <property type="molecule type" value="Genomic_DNA"/>
</dbReference>
<proteinExistence type="predicted"/>
<keyword evidence="7" id="KW-1185">Reference proteome</keyword>
<reference evidence="6 7" key="1">
    <citation type="submission" date="2016-10" db="EMBL/GenBank/DDBJ databases">
        <authorList>
            <person name="de Groot N.N."/>
        </authorList>
    </citation>
    <scope>NUCLEOTIDE SEQUENCE [LARGE SCALE GENOMIC DNA]</scope>
    <source>
        <strain evidence="6 7">DSM 23126</strain>
    </source>
</reference>
<dbReference type="Pfam" id="PF07457">
    <property type="entry name" value="DUF1516"/>
    <property type="match status" value="1"/>
</dbReference>
<dbReference type="AlphaFoldDB" id="A0A1H2T4Y2"/>
<dbReference type="InterPro" id="IPR010899">
    <property type="entry name" value="UPF0344"/>
</dbReference>
<organism evidence="6 7">
    <name type="scientific">Marinococcus luteus</name>
    <dbReference type="NCBI Taxonomy" id="1122204"/>
    <lineage>
        <taxon>Bacteria</taxon>
        <taxon>Bacillati</taxon>
        <taxon>Bacillota</taxon>
        <taxon>Bacilli</taxon>
        <taxon>Bacillales</taxon>
        <taxon>Bacillaceae</taxon>
        <taxon>Marinococcus</taxon>
    </lineage>
</organism>
<protein>
    <submittedName>
        <fullName evidence="6">Uncharacterized protein</fullName>
    </submittedName>
</protein>
<keyword evidence="4 5" id="KW-0472">Membrane</keyword>
<keyword evidence="2 5" id="KW-0812">Transmembrane</keyword>
<evidence type="ECO:0000313" key="7">
    <source>
        <dbReference type="Proteomes" id="UP000199488"/>
    </source>
</evidence>
<feature type="transmembrane region" description="Helical" evidence="5">
    <location>
        <begin position="6"/>
        <end position="28"/>
    </location>
</feature>
<dbReference type="Proteomes" id="UP000199488">
    <property type="component" value="Unassembled WGS sequence"/>
</dbReference>
<keyword evidence="3 5" id="KW-1133">Transmembrane helix</keyword>
<dbReference type="STRING" id="1122204.SAMN05421781_1223"/>
<evidence type="ECO:0000256" key="1">
    <source>
        <dbReference type="ARBA" id="ARBA00022475"/>
    </source>
</evidence>
<name>A0A1H2T4Y2_9BACI</name>
<dbReference type="RefSeq" id="WP_091612495.1">
    <property type="nucleotide sequence ID" value="NZ_FNNC01000002.1"/>
</dbReference>
<feature type="transmembrane region" description="Helical" evidence="5">
    <location>
        <begin position="93"/>
        <end position="111"/>
    </location>
</feature>
<keyword evidence="1" id="KW-1003">Cell membrane</keyword>
<sequence length="112" mass="12872">MDLQSILYEAHSGSWAFLIIFFLISYLFPKQKVTMMIERLFVVIMILSGAGMVVLYGFPLLSIFKGVLALIFIGVMEMMFVRRRAGQKHAMFWIIWIILFAIILSIGYDVIG</sequence>
<evidence type="ECO:0000313" key="6">
    <source>
        <dbReference type="EMBL" id="SDW38329.1"/>
    </source>
</evidence>
<gene>
    <name evidence="6" type="ORF">SAMN05421781_1223</name>
</gene>
<evidence type="ECO:0000256" key="3">
    <source>
        <dbReference type="ARBA" id="ARBA00022989"/>
    </source>
</evidence>
<evidence type="ECO:0000256" key="4">
    <source>
        <dbReference type="ARBA" id="ARBA00023136"/>
    </source>
</evidence>
<accession>A0A1H2T4Y2</accession>
<evidence type="ECO:0000256" key="2">
    <source>
        <dbReference type="ARBA" id="ARBA00022692"/>
    </source>
</evidence>
<evidence type="ECO:0000256" key="5">
    <source>
        <dbReference type="SAM" id="Phobius"/>
    </source>
</evidence>
<dbReference type="OrthoDB" id="2365314at2"/>
<feature type="transmembrane region" description="Helical" evidence="5">
    <location>
        <begin position="63"/>
        <end position="81"/>
    </location>
</feature>